<keyword evidence="2" id="KW-0326">Glycosidase</keyword>
<dbReference type="AlphaFoldDB" id="A0A0P6XWQ5"/>
<reference evidence="4 5" key="1">
    <citation type="submission" date="2015-07" db="EMBL/GenBank/DDBJ databases">
        <title>Whole genome sequence of Thermanaerothrix daxensis DSM 23592.</title>
        <authorList>
            <person name="Hemp J."/>
            <person name="Ward L.M."/>
            <person name="Pace L.A."/>
            <person name="Fischer W.W."/>
        </authorList>
    </citation>
    <scope>NUCLEOTIDE SEQUENCE [LARGE SCALE GENOMIC DNA]</scope>
    <source>
        <strain evidence="4 5">GNS-1</strain>
    </source>
</reference>
<dbReference type="RefSeq" id="WP_054520241.1">
    <property type="nucleotide sequence ID" value="NZ_LGKO01000002.1"/>
</dbReference>
<accession>A0A0P6XWQ5</accession>
<dbReference type="GO" id="GO:0005829">
    <property type="term" value="C:cytosol"/>
    <property type="evidence" value="ECO:0007669"/>
    <property type="project" value="TreeGrafter"/>
</dbReference>
<dbReference type="Pfam" id="PF01156">
    <property type="entry name" value="IU_nuc_hydro"/>
    <property type="match status" value="1"/>
</dbReference>
<protein>
    <recommendedName>
        <fullName evidence="3">Inosine/uridine-preferring nucleoside hydrolase domain-containing protein</fullName>
    </recommendedName>
</protein>
<keyword evidence="1" id="KW-0378">Hydrolase</keyword>
<dbReference type="GO" id="GO:0006152">
    <property type="term" value="P:purine nucleoside catabolic process"/>
    <property type="evidence" value="ECO:0007669"/>
    <property type="project" value="TreeGrafter"/>
</dbReference>
<evidence type="ECO:0000256" key="2">
    <source>
        <dbReference type="ARBA" id="ARBA00023295"/>
    </source>
</evidence>
<dbReference type="EMBL" id="LGKO01000002">
    <property type="protein sequence ID" value="KPL83853.1"/>
    <property type="molecule type" value="Genomic_DNA"/>
</dbReference>
<evidence type="ECO:0000256" key="1">
    <source>
        <dbReference type="ARBA" id="ARBA00022801"/>
    </source>
</evidence>
<evidence type="ECO:0000259" key="3">
    <source>
        <dbReference type="Pfam" id="PF01156"/>
    </source>
</evidence>
<keyword evidence="5" id="KW-1185">Reference proteome</keyword>
<dbReference type="PATRIC" id="fig|869279.4.peg.198"/>
<proteinExistence type="predicted"/>
<feature type="domain" description="Inosine/uridine-preferring nucleoside hydrolase" evidence="3">
    <location>
        <begin position="7"/>
        <end position="302"/>
    </location>
</feature>
<dbReference type="GO" id="GO:0008477">
    <property type="term" value="F:purine nucleosidase activity"/>
    <property type="evidence" value="ECO:0007669"/>
    <property type="project" value="TreeGrafter"/>
</dbReference>
<name>A0A0P6XWQ5_9CHLR</name>
<dbReference type="InterPro" id="IPR023186">
    <property type="entry name" value="IUNH"/>
</dbReference>
<dbReference type="OrthoDB" id="9797882at2"/>
<dbReference type="SUPFAM" id="SSF53590">
    <property type="entry name" value="Nucleoside hydrolase"/>
    <property type="match status" value="1"/>
</dbReference>
<dbReference type="InterPro" id="IPR036452">
    <property type="entry name" value="Ribo_hydro-like"/>
</dbReference>
<dbReference type="Proteomes" id="UP000050544">
    <property type="component" value="Unassembled WGS sequence"/>
</dbReference>
<sequence length="318" mass="34910">MSMPQRILIDTDPGIDDALAILLALASPEVRVEGISVVFGNCAVDQGLRNALAILDLVRAPQIPVARGMDRPLVQPLLLAPETHGDTGLGYARLPEPTRQPDPRHGVDLIIEKARMAPGELTLVALGPLTNLAMALRREPRLVEWLHRVVIMGGAIRHQGNTTPLAEFNVYCDPHAAHIVYHSGLPITLVPLDVTYQVVLRPEHVEALLALNSPVARFIAEATRFYMEFHDAYQNIEGCVINDPLALAVVFAPDLVGVERHYVDVDISGGVSLGKTFADFYRLTGKPANMEVALKVESERFLNLFMDRMAQLCRALSE</sequence>
<dbReference type="PANTHER" id="PTHR12304:SF4">
    <property type="entry name" value="URIDINE NUCLEOSIDASE"/>
    <property type="match status" value="1"/>
</dbReference>
<evidence type="ECO:0000313" key="5">
    <source>
        <dbReference type="Proteomes" id="UP000050544"/>
    </source>
</evidence>
<dbReference type="CDD" id="cd02651">
    <property type="entry name" value="nuc_hydro_IU_UC_XIUA"/>
    <property type="match status" value="1"/>
</dbReference>
<comment type="caution">
    <text evidence="4">The sequence shown here is derived from an EMBL/GenBank/DDBJ whole genome shotgun (WGS) entry which is preliminary data.</text>
</comment>
<gene>
    <name evidence="4" type="ORF">SE15_01010</name>
</gene>
<dbReference type="InterPro" id="IPR001910">
    <property type="entry name" value="Inosine/uridine_hydrolase_dom"/>
</dbReference>
<dbReference type="Gene3D" id="3.90.245.10">
    <property type="entry name" value="Ribonucleoside hydrolase-like"/>
    <property type="match status" value="1"/>
</dbReference>
<dbReference type="PANTHER" id="PTHR12304">
    <property type="entry name" value="INOSINE-URIDINE PREFERRING NUCLEOSIDE HYDROLASE"/>
    <property type="match status" value="1"/>
</dbReference>
<organism evidence="4 5">
    <name type="scientific">Thermanaerothrix daxensis</name>
    <dbReference type="NCBI Taxonomy" id="869279"/>
    <lineage>
        <taxon>Bacteria</taxon>
        <taxon>Bacillati</taxon>
        <taxon>Chloroflexota</taxon>
        <taxon>Anaerolineae</taxon>
        <taxon>Anaerolineales</taxon>
        <taxon>Anaerolineaceae</taxon>
        <taxon>Thermanaerothrix</taxon>
    </lineage>
</organism>
<evidence type="ECO:0000313" key="4">
    <source>
        <dbReference type="EMBL" id="KPL83853.1"/>
    </source>
</evidence>
<dbReference type="STRING" id="869279.SE15_01010"/>